<feature type="compositionally biased region" description="Low complexity" evidence="1">
    <location>
        <begin position="191"/>
        <end position="235"/>
    </location>
</feature>
<feature type="region of interest" description="Disordered" evidence="1">
    <location>
        <begin position="303"/>
        <end position="393"/>
    </location>
</feature>
<feature type="chain" id="PRO_5041931883" evidence="3">
    <location>
        <begin position="17"/>
        <end position="434"/>
    </location>
</feature>
<evidence type="ECO:0000313" key="5">
    <source>
        <dbReference type="Proteomes" id="UP001221757"/>
    </source>
</evidence>
<protein>
    <submittedName>
        <fullName evidence="4">Uncharacterized protein</fullName>
    </submittedName>
</protein>
<evidence type="ECO:0000256" key="1">
    <source>
        <dbReference type="SAM" id="MobiDB-lite"/>
    </source>
</evidence>
<comment type="caution">
    <text evidence="4">The sequence shown here is derived from an EMBL/GenBank/DDBJ whole genome shotgun (WGS) entry which is preliminary data.</text>
</comment>
<name>A0AAD7M947_MYCRO</name>
<dbReference type="Proteomes" id="UP001221757">
    <property type="component" value="Unassembled WGS sequence"/>
</dbReference>
<proteinExistence type="predicted"/>
<dbReference type="EMBL" id="JARKIE010000007">
    <property type="protein sequence ID" value="KAJ7706457.1"/>
    <property type="molecule type" value="Genomic_DNA"/>
</dbReference>
<feature type="region of interest" description="Disordered" evidence="1">
    <location>
        <begin position="174"/>
        <end position="267"/>
    </location>
</feature>
<dbReference type="AlphaFoldDB" id="A0AAD7M947"/>
<keyword evidence="2" id="KW-1133">Transmembrane helix</keyword>
<feature type="signal peptide" evidence="3">
    <location>
        <begin position="1"/>
        <end position="16"/>
    </location>
</feature>
<evidence type="ECO:0000256" key="2">
    <source>
        <dbReference type="SAM" id="Phobius"/>
    </source>
</evidence>
<sequence length="434" mass="45665">MLATLCFLLPLPLTYAATKIIDSSDPSIEFSPGWSQEYSQTTEDMYMQTDIFPASLTATLPSSASSVSFVGYKRAGGSAYGYCFDCEGAAEATLVTVNGTDPSVTNDSMALEVRRLSFGFRSGVHRFVSKSTLFSVDIDPSVQHTLTVYNLPTDELNTSSEITFDHLEVSVDDDEIDTDTGPTSTDSIPFSSTSLTQSSATLSTSAPSSAPPSAGTGSSSAPSSAPTAGPGSSTSIHDPVLQQSASASSSAAASTANPAPSSSAAPDQAATGVSKSLITGISILVVVFAASVIVGLVVFVRQRRQRSRDEQRGRDSFQSPEPPLSPTGSLIPIMPPPQMRTASLNPFSDPETLPEFSPLDRLVNSSLMQRRMESRSTSPGSAPTIPLPDLPLDRPVNRMVESRGDSPASAFSSRNSLWITRPVQTPVNAQFSAV</sequence>
<organism evidence="4 5">
    <name type="scientific">Mycena rosella</name>
    <name type="common">Pink bonnet</name>
    <name type="synonym">Agaricus rosellus</name>
    <dbReference type="NCBI Taxonomy" id="1033263"/>
    <lineage>
        <taxon>Eukaryota</taxon>
        <taxon>Fungi</taxon>
        <taxon>Dikarya</taxon>
        <taxon>Basidiomycota</taxon>
        <taxon>Agaricomycotina</taxon>
        <taxon>Agaricomycetes</taxon>
        <taxon>Agaricomycetidae</taxon>
        <taxon>Agaricales</taxon>
        <taxon>Marasmiineae</taxon>
        <taxon>Mycenaceae</taxon>
        <taxon>Mycena</taxon>
    </lineage>
</organism>
<feature type="compositionally biased region" description="Polar residues" evidence="1">
    <location>
        <begin position="180"/>
        <end position="190"/>
    </location>
</feature>
<evidence type="ECO:0000313" key="4">
    <source>
        <dbReference type="EMBL" id="KAJ7706457.1"/>
    </source>
</evidence>
<feature type="compositionally biased region" description="Low complexity" evidence="1">
    <location>
        <begin position="242"/>
        <end position="267"/>
    </location>
</feature>
<evidence type="ECO:0000256" key="3">
    <source>
        <dbReference type="SAM" id="SignalP"/>
    </source>
</evidence>
<accession>A0AAD7M947</accession>
<feature type="transmembrane region" description="Helical" evidence="2">
    <location>
        <begin position="277"/>
        <end position="300"/>
    </location>
</feature>
<keyword evidence="2" id="KW-0812">Transmembrane</keyword>
<reference evidence="4" key="1">
    <citation type="submission" date="2023-03" db="EMBL/GenBank/DDBJ databases">
        <title>Massive genome expansion in bonnet fungi (Mycena s.s.) driven by repeated elements and novel gene families across ecological guilds.</title>
        <authorList>
            <consortium name="Lawrence Berkeley National Laboratory"/>
            <person name="Harder C.B."/>
            <person name="Miyauchi S."/>
            <person name="Viragh M."/>
            <person name="Kuo A."/>
            <person name="Thoen E."/>
            <person name="Andreopoulos B."/>
            <person name="Lu D."/>
            <person name="Skrede I."/>
            <person name="Drula E."/>
            <person name="Henrissat B."/>
            <person name="Morin E."/>
            <person name="Kohler A."/>
            <person name="Barry K."/>
            <person name="LaButti K."/>
            <person name="Morin E."/>
            <person name="Salamov A."/>
            <person name="Lipzen A."/>
            <person name="Mereny Z."/>
            <person name="Hegedus B."/>
            <person name="Baldrian P."/>
            <person name="Stursova M."/>
            <person name="Weitz H."/>
            <person name="Taylor A."/>
            <person name="Grigoriev I.V."/>
            <person name="Nagy L.G."/>
            <person name="Martin F."/>
            <person name="Kauserud H."/>
        </authorList>
    </citation>
    <scope>NUCLEOTIDE SEQUENCE</scope>
    <source>
        <strain evidence="4">CBHHK067</strain>
    </source>
</reference>
<keyword evidence="3" id="KW-0732">Signal</keyword>
<keyword evidence="2" id="KW-0472">Membrane</keyword>
<gene>
    <name evidence="4" type="ORF">B0H17DRAFT_1037306</name>
</gene>
<keyword evidence="5" id="KW-1185">Reference proteome</keyword>